<protein>
    <recommendedName>
        <fullName evidence="2">histidine kinase</fullName>
        <ecNumber evidence="2">2.7.13.3</ecNumber>
    </recommendedName>
</protein>
<dbReference type="Gene3D" id="3.30.565.10">
    <property type="entry name" value="Histidine kinase-like ATPase, C-terminal domain"/>
    <property type="match status" value="1"/>
</dbReference>
<dbReference type="Gene3D" id="3.30.450.20">
    <property type="entry name" value="PAS domain"/>
    <property type="match status" value="1"/>
</dbReference>
<dbReference type="SMART" id="SM00091">
    <property type="entry name" value="PAS"/>
    <property type="match status" value="1"/>
</dbReference>
<dbReference type="InterPro" id="IPR036097">
    <property type="entry name" value="HisK_dim/P_sf"/>
</dbReference>
<evidence type="ECO:0000256" key="2">
    <source>
        <dbReference type="ARBA" id="ARBA00012438"/>
    </source>
</evidence>
<keyword evidence="6" id="KW-0902">Two-component regulatory system</keyword>
<dbReference type="RefSeq" id="WP_108742238.1">
    <property type="nucleotide sequence ID" value="NZ_CP020918.1"/>
</dbReference>
<gene>
    <name evidence="9" type="ORF">FFWV33_18300</name>
</gene>
<evidence type="ECO:0000256" key="4">
    <source>
        <dbReference type="ARBA" id="ARBA00022679"/>
    </source>
</evidence>
<comment type="catalytic activity">
    <reaction evidence="1">
        <text>ATP + protein L-histidine = ADP + protein N-phospho-L-histidine.</text>
        <dbReference type="EC" id="2.7.13.3"/>
    </reaction>
</comment>
<dbReference type="OrthoDB" id="9781208at2"/>
<evidence type="ECO:0000256" key="6">
    <source>
        <dbReference type="ARBA" id="ARBA00023012"/>
    </source>
</evidence>
<dbReference type="Gene3D" id="1.10.287.130">
    <property type="match status" value="1"/>
</dbReference>
<accession>A0A2S1LHS6</accession>
<dbReference type="PANTHER" id="PTHR43711">
    <property type="entry name" value="TWO-COMPONENT HISTIDINE KINASE"/>
    <property type="match status" value="1"/>
</dbReference>
<evidence type="ECO:0000256" key="3">
    <source>
        <dbReference type="ARBA" id="ARBA00022553"/>
    </source>
</evidence>
<dbReference type="SUPFAM" id="SSF47384">
    <property type="entry name" value="Homodimeric domain of signal transducing histidine kinase"/>
    <property type="match status" value="1"/>
</dbReference>
<organism evidence="9 10">
    <name type="scientific">Flavobacterium faecale</name>
    <dbReference type="NCBI Taxonomy" id="1355330"/>
    <lineage>
        <taxon>Bacteria</taxon>
        <taxon>Pseudomonadati</taxon>
        <taxon>Bacteroidota</taxon>
        <taxon>Flavobacteriia</taxon>
        <taxon>Flavobacteriales</taxon>
        <taxon>Flavobacteriaceae</taxon>
        <taxon>Flavobacterium</taxon>
    </lineage>
</organism>
<name>A0A2S1LHS6_9FLAO</name>
<evidence type="ECO:0000313" key="9">
    <source>
        <dbReference type="EMBL" id="AWG23342.1"/>
    </source>
</evidence>
<evidence type="ECO:0000259" key="8">
    <source>
        <dbReference type="PROSITE" id="PS50113"/>
    </source>
</evidence>
<dbReference type="Pfam" id="PF13426">
    <property type="entry name" value="PAS_9"/>
    <property type="match status" value="1"/>
</dbReference>
<dbReference type="PROSITE" id="PS50113">
    <property type="entry name" value="PAC"/>
    <property type="match status" value="1"/>
</dbReference>
<dbReference type="Pfam" id="PF02518">
    <property type="entry name" value="HATPase_c"/>
    <property type="match status" value="1"/>
</dbReference>
<dbReference type="CDD" id="cd00130">
    <property type="entry name" value="PAS"/>
    <property type="match status" value="1"/>
</dbReference>
<dbReference type="SMART" id="SM00388">
    <property type="entry name" value="HisKA"/>
    <property type="match status" value="1"/>
</dbReference>
<dbReference type="Pfam" id="PF00512">
    <property type="entry name" value="HisKA"/>
    <property type="match status" value="1"/>
</dbReference>
<dbReference type="AlphaFoldDB" id="A0A2S1LHS6"/>
<evidence type="ECO:0000259" key="7">
    <source>
        <dbReference type="PROSITE" id="PS50109"/>
    </source>
</evidence>
<dbReference type="InterPro" id="IPR003661">
    <property type="entry name" value="HisK_dim/P_dom"/>
</dbReference>
<dbReference type="CDD" id="cd00082">
    <property type="entry name" value="HisKA"/>
    <property type="match status" value="1"/>
</dbReference>
<sequence length="423" mass="47438">MEYPEKTKAEIIKELRQLKKDHAILKASFIISTNEKKLAQNNFQMLFEQSLVGMALADHETGRFLSVNKAVLLTTGYTEQEFLDLNYWDITPREYESQEIQQIEELNLTGRFGPYLKEYIRKDGTRYPISISGALYVDLHGKKVVWGIIQDITERIKAEKTIAKQNLELKKLNEDKDRFITIIAHDLKSPFSTVLGLLDLLNSNTSKYSLPEIEELLSLITQAAHNTSHLLDDILHWVKANTDNIAYKPEIVNFEKLFAESIKSLHPNSEAKGITINNFASKEAVVFGDKNMLKTIVRNIVSNAIKFNNNNGHISAFLEQTNNGQTITIADTGIGMSAATLNSLFDISSIMSTTGTNNEKGSGLGLLICKELIEKQGGTLWAESDSKTGTKIKFTLPTEVTVSEQLSEPITKYISNSNESIEK</sequence>
<proteinExistence type="predicted"/>
<dbReference type="InterPro" id="IPR000014">
    <property type="entry name" value="PAS"/>
</dbReference>
<dbReference type="FunFam" id="3.30.565.10:FF:000006">
    <property type="entry name" value="Sensor histidine kinase WalK"/>
    <property type="match status" value="1"/>
</dbReference>
<dbReference type="InterPro" id="IPR050736">
    <property type="entry name" value="Sensor_HK_Regulatory"/>
</dbReference>
<dbReference type="SMART" id="SM00387">
    <property type="entry name" value="HATPase_c"/>
    <property type="match status" value="1"/>
</dbReference>
<dbReference type="Proteomes" id="UP000244527">
    <property type="component" value="Chromosome"/>
</dbReference>
<keyword evidence="5" id="KW-0418">Kinase</keyword>
<dbReference type="PROSITE" id="PS50109">
    <property type="entry name" value="HIS_KIN"/>
    <property type="match status" value="1"/>
</dbReference>
<keyword evidence="10" id="KW-1185">Reference proteome</keyword>
<dbReference type="InterPro" id="IPR000700">
    <property type="entry name" value="PAS-assoc_C"/>
</dbReference>
<dbReference type="InterPro" id="IPR005467">
    <property type="entry name" value="His_kinase_dom"/>
</dbReference>
<dbReference type="NCBIfam" id="TIGR00229">
    <property type="entry name" value="sensory_box"/>
    <property type="match status" value="1"/>
</dbReference>
<evidence type="ECO:0000313" key="10">
    <source>
        <dbReference type="Proteomes" id="UP000244527"/>
    </source>
</evidence>
<dbReference type="EC" id="2.7.13.3" evidence="2"/>
<dbReference type="EMBL" id="CP020918">
    <property type="protein sequence ID" value="AWG23342.1"/>
    <property type="molecule type" value="Genomic_DNA"/>
</dbReference>
<evidence type="ECO:0000256" key="5">
    <source>
        <dbReference type="ARBA" id="ARBA00022777"/>
    </source>
</evidence>
<feature type="domain" description="PAC" evidence="8">
    <location>
        <begin position="113"/>
        <end position="164"/>
    </location>
</feature>
<dbReference type="PANTHER" id="PTHR43711:SF31">
    <property type="entry name" value="HISTIDINE KINASE"/>
    <property type="match status" value="1"/>
</dbReference>
<dbReference type="PRINTS" id="PR00344">
    <property type="entry name" value="BCTRLSENSOR"/>
</dbReference>
<dbReference type="InterPro" id="IPR036890">
    <property type="entry name" value="HATPase_C_sf"/>
</dbReference>
<dbReference type="GO" id="GO:0000155">
    <property type="term" value="F:phosphorelay sensor kinase activity"/>
    <property type="evidence" value="ECO:0007669"/>
    <property type="project" value="InterPro"/>
</dbReference>
<feature type="domain" description="Histidine kinase" evidence="7">
    <location>
        <begin position="182"/>
        <end position="400"/>
    </location>
</feature>
<reference evidence="9 10" key="1">
    <citation type="submission" date="2017-04" db="EMBL/GenBank/DDBJ databases">
        <title>Compelte genome sequence of WV33.</title>
        <authorList>
            <person name="Lee P.C."/>
        </authorList>
    </citation>
    <scope>NUCLEOTIDE SEQUENCE [LARGE SCALE GENOMIC DNA]</scope>
    <source>
        <strain evidence="9 10">WV33</strain>
    </source>
</reference>
<dbReference type="InterPro" id="IPR035965">
    <property type="entry name" value="PAS-like_dom_sf"/>
</dbReference>
<dbReference type="SUPFAM" id="SSF55874">
    <property type="entry name" value="ATPase domain of HSP90 chaperone/DNA topoisomerase II/histidine kinase"/>
    <property type="match status" value="1"/>
</dbReference>
<keyword evidence="3" id="KW-0597">Phosphoprotein</keyword>
<dbReference type="KEGG" id="ffa:FFWV33_18300"/>
<dbReference type="InterPro" id="IPR004358">
    <property type="entry name" value="Sig_transdc_His_kin-like_C"/>
</dbReference>
<evidence type="ECO:0000256" key="1">
    <source>
        <dbReference type="ARBA" id="ARBA00000085"/>
    </source>
</evidence>
<keyword evidence="4" id="KW-0808">Transferase</keyword>
<dbReference type="InterPro" id="IPR003594">
    <property type="entry name" value="HATPase_dom"/>
</dbReference>
<dbReference type="SUPFAM" id="SSF55785">
    <property type="entry name" value="PYP-like sensor domain (PAS domain)"/>
    <property type="match status" value="1"/>
</dbReference>